<dbReference type="AlphaFoldDB" id="A0AAN7ZRG6"/>
<evidence type="ECO:0000313" key="4">
    <source>
        <dbReference type="Proteomes" id="UP001306508"/>
    </source>
</evidence>
<evidence type="ECO:0000256" key="1">
    <source>
        <dbReference type="SAM" id="Coils"/>
    </source>
</evidence>
<dbReference type="GO" id="GO:0030473">
    <property type="term" value="P:nuclear migration along microtubule"/>
    <property type="evidence" value="ECO:0007669"/>
    <property type="project" value="TreeGrafter"/>
</dbReference>
<dbReference type="GO" id="GO:0005816">
    <property type="term" value="C:spindle pole body"/>
    <property type="evidence" value="ECO:0007669"/>
    <property type="project" value="TreeGrafter"/>
</dbReference>
<evidence type="ECO:0000313" key="3">
    <source>
        <dbReference type="EMBL" id="KAK5773999.1"/>
    </source>
</evidence>
<feature type="coiled-coil region" evidence="1">
    <location>
        <begin position="276"/>
        <end position="303"/>
    </location>
</feature>
<dbReference type="GO" id="GO:0005938">
    <property type="term" value="C:cell cortex"/>
    <property type="evidence" value="ECO:0007669"/>
    <property type="project" value="TreeGrafter"/>
</dbReference>
<dbReference type="Pfam" id="PF08580">
    <property type="entry name" value="KAR9"/>
    <property type="match status" value="1"/>
</dbReference>
<accession>A0AAN7ZRG6</accession>
<dbReference type="GO" id="GO:0031578">
    <property type="term" value="P:mitotic spindle orientation checkpoint signaling"/>
    <property type="evidence" value="ECO:0007669"/>
    <property type="project" value="TreeGrafter"/>
</dbReference>
<dbReference type="GO" id="GO:0043332">
    <property type="term" value="C:mating projection tip"/>
    <property type="evidence" value="ECO:0007669"/>
    <property type="project" value="TreeGrafter"/>
</dbReference>
<feature type="compositionally biased region" description="Polar residues" evidence="2">
    <location>
        <begin position="477"/>
        <end position="503"/>
    </location>
</feature>
<feature type="region of interest" description="Disordered" evidence="2">
    <location>
        <begin position="464"/>
        <end position="503"/>
    </location>
</feature>
<dbReference type="InterPro" id="IPR013889">
    <property type="entry name" value="Karyogamy_KAR9"/>
</dbReference>
<keyword evidence="4" id="KW-1185">Reference proteome</keyword>
<sequence>MDVQSARNDLQPCFNRLKNLLNTLDGYTKYDYALEQQLQSLKDDLELLNEILTKLFLDCKQGIATGNLSIPFNNSILQQNLVIIHLIDDSDKYDITFSHLLDIMELNEYENHFDIIIDLIESCNFAKNKLQSLLTNLKIYIDIILEYHEILNDNMKTLDIIINKNIDNLFSLQDIKNTSPMRHVPSFTLNQLIKILSKDYPTTIPLSTNSKDNTNAQLKLPKFSPMEEKLIKNFMKIQSDLKPIETSLLEVLPQRLQQFEKRHQYSNKGIDILTLNQQLKRSYKELFQNFKFLNSKVNSLKKDLIDKRWNIIFTNLNHELEFLINEMERNYQLLVRFHNNTDVTSDNTQSNSLNETNLNTDGGIESSLLSTSASYKISKQLTLQMEKVTTTVSKTFDVIYAAAEFSLLDEKIANKTNELARNWVNLRPQSDQLILIVKNKLKSQQHIITETKTKVPKNCDSSFLDIETLEPPPPLLSTASKSRRSSNNSYLSHGSDSESDVGNRTIETIVNDLRKFSIATTTNLHNNNNANKENEDIFTKRSQMDANILKKPILKSGSLQNDDTKITTLKSGAKLLEKMHIKPIIVSTSIAESASKDIDNENNPFFDSQSLELTKFQSEHQSNTSKKTQRKKKTRSLILSTLPPLIHKTNEKDITKDQFPPLLKESMNRTVSSSLTILASPLSLKNTSINDEMSTSYINSTINNNESDFMDSTTVEIVESNDIGHHSEILSNNLTKSQITANTPIRYDICDQVLSQTAASTDVNNGTKSINPKVHSFFTSSSSTSSISKNDMLDFCNNSSEIATPKRVTLPQQEELITHISPETFNQLLCGRIEINQKKPSLIPHIQNNNTYFSNERIKPISLPRKGHKVFLSKRIPTPTPLSQLLTQSSQKILG</sequence>
<comment type="caution">
    <text evidence="3">The sequence shown here is derived from an EMBL/GenBank/DDBJ whole genome shotgun (WGS) entry which is preliminary data.</text>
</comment>
<keyword evidence="1" id="KW-0175">Coiled coil</keyword>
<dbReference type="EMBL" id="JAWIZZ010000059">
    <property type="protein sequence ID" value="KAK5773999.1"/>
    <property type="molecule type" value="Genomic_DNA"/>
</dbReference>
<dbReference type="GO" id="GO:0051293">
    <property type="term" value="P:establishment of spindle localization"/>
    <property type="evidence" value="ECO:0007669"/>
    <property type="project" value="TreeGrafter"/>
</dbReference>
<reference evidence="4" key="1">
    <citation type="submission" date="2023-07" db="EMBL/GenBank/DDBJ databases">
        <title>A draft genome of Kazachstania heterogenica Y-27499.</title>
        <authorList>
            <person name="Donic C."/>
            <person name="Kralova J.S."/>
            <person name="Fidel L."/>
            <person name="Ben-Dor S."/>
            <person name="Jung S."/>
        </authorList>
    </citation>
    <scope>NUCLEOTIDE SEQUENCE [LARGE SCALE GENOMIC DNA]</scope>
    <source>
        <strain evidence="4">Y27499</strain>
    </source>
</reference>
<gene>
    <name evidence="3" type="ORF">RI543_004757</name>
</gene>
<organism evidence="3 4">
    <name type="scientific">Arxiozyma heterogenica</name>
    <dbReference type="NCBI Taxonomy" id="278026"/>
    <lineage>
        <taxon>Eukaryota</taxon>
        <taxon>Fungi</taxon>
        <taxon>Dikarya</taxon>
        <taxon>Ascomycota</taxon>
        <taxon>Saccharomycotina</taxon>
        <taxon>Saccharomycetes</taxon>
        <taxon>Saccharomycetales</taxon>
        <taxon>Saccharomycetaceae</taxon>
        <taxon>Arxiozyma</taxon>
    </lineage>
</organism>
<evidence type="ECO:0000256" key="2">
    <source>
        <dbReference type="SAM" id="MobiDB-lite"/>
    </source>
</evidence>
<name>A0AAN7ZRG6_9SACH</name>
<evidence type="ECO:0008006" key="5">
    <source>
        <dbReference type="Google" id="ProtNLM"/>
    </source>
</evidence>
<dbReference type="PANTHER" id="PTHR37271:SF1">
    <property type="entry name" value="KARYOGAMY PROTEIN KAR9"/>
    <property type="match status" value="1"/>
</dbReference>
<dbReference type="Proteomes" id="UP001306508">
    <property type="component" value="Unassembled WGS sequence"/>
</dbReference>
<dbReference type="PANTHER" id="PTHR37271">
    <property type="entry name" value="KARYOGAMY PROTEIN KAR9"/>
    <property type="match status" value="1"/>
</dbReference>
<protein>
    <recommendedName>
        <fullName evidence="5">Karyogamy protein</fullName>
    </recommendedName>
</protein>
<proteinExistence type="predicted"/>